<protein>
    <recommendedName>
        <fullName evidence="3">DUF3460 domain-containing protein</fullName>
    </recommendedName>
</protein>
<organism evidence="1 2">
    <name type="scientific">Massilia violaceinigra</name>
    <dbReference type="NCBI Taxonomy" id="2045208"/>
    <lineage>
        <taxon>Bacteria</taxon>
        <taxon>Pseudomonadati</taxon>
        <taxon>Pseudomonadota</taxon>
        <taxon>Betaproteobacteria</taxon>
        <taxon>Burkholderiales</taxon>
        <taxon>Oxalobacteraceae</taxon>
        <taxon>Telluria group</taxon>
        <taxon>Massilia</taxon>
    </lineage>
</organism>
<sequence length="69" mass="8496">MKHTGKDHRPGGGYVSEFEEFMHGFLARHPEVEEDRRRGWNIWWDHRVDLDELDKQRENELRVKPYVYD</sequence>
<dbReference type="EMBL" id="CP024608">
    <property type="protein sequence ID" value="ATQ76635.1"/>
    <property type="molecule type" value="Genomic_DNA"/>
</dbReference>
<proteinExistence type="predicted"/>
<reference evidence="1" key="1">
    <citation type="submission" date="2017-10" db="EMBL/GenBank/DDBJ databases">
        <title>Massilia psychrophilum sp. nov., a novel purple-pigmented bacterium isolated from Tianshan glacier, Xinjiang Municipality, China.</title>
        <authorList>
            <person name="Wang H."/>
        </authorList>
    </citation>
    <scope>NUCLEOTIDE SEQUENCE [LARGE SCALE GENOMIC DNA]</scope>
    <source>
        <strain evidence="1">B2</strain>
    </source>
</reference>
<gene>
    <name evidence="1" type="ORF">CR152_20550</name>
</gene>
<dbReference type="AlphaFoldDB" id="A0A2D2DNS0"/>
<keyword evidence="2" id="KW-1185">Reference proteome</keyword>
<evidence type="ECO:0000313" key="1">
    <source>
        <dbReference type="EMBL" id="ATQ76635.1"/>
    </source>
</evidence>
<dbReference type="KEGG" id="mass:CR152_20550"/>
<dbReference type="OrthoDB" id="5296692at2"/>
<dbReference type="InterPro" id="IPR021853">
    <property type="entry name" value="DUF3460"/>
</dbReference>
<name>A0A2D2DNS0_9BURK</name>
<dbReference type="Proteomes" id="UP000229897">
    <property type="component" value="Chromosome"/>
</dbReference>
<dbReference type="Pfam" id="PF11943">
    <property type="entry name" value="DUF3460"/>
    <property type="match status" value="1"/>
</dbReference>
<evidence type="ECO:0000313" key="2">
    <source>
        <dbReference type="Proteomes" id="UP000229897"/>
    </source>
</evidence>
<accession>A0A2D2DNS0</accession>
<evidence type="ECO:0008006" key="3">
    <source>
        <dbReference type="Google" id="ProtNLM"/>
    </source>
</evidence>